<dbReference type="OrthoDB" id="2431486at2759"/>
<organism evidence="6">
    <name type="scientific">Fusarium oxysporum (strain Fo5176)</name>
    <name type="common">Fusarium vascular wilt</name>
    <dbReference type="NCBI Taxonomy" id="660025"/>
    <lineage>
        <taxon>Eukaryota</taxon>
        <taxon>Fungi</taxon>
        <taxon>Dikarya</taxon>
        <taxon>Ascomycota</taxon>
        <taxon>Pezizomycotina</taxon>
        <taxon>Sordariomycetes</taxon>
        <taxon>Hypocreomycetidae</taxon>
        <taxon>Hypocreales</taxon>
        <taxon>Nectriaceae</taxon>
        <taxon>Fusarium</taxon>
        <taxon>Fusarium oxysporum species complex</taxon>
    </lineage>
</organism>
<dbReference type="GO" id="GO:0046872">
    <property type="term" value="F:metal ion binding"/>
    <property type="evidence" value="ECO:0007669"/>
    <property type="project" value="UniProtKB-KW"/>
</dbReference>
<comment type="caution">
    <text evidence="6">The sequence shown here is derived from an EMBL/GenBank/DDBJ whole genome shotgun (WGS) entry which is preliminary data.</text>
</comment>
<gene>
    <name evidence="6" type="ORF">FOXB_05660</name>
</gene>
<protein>
    <recommendedName>
        <fullName evidence="5">CENP-V/GFA domain-containing protein</fullName>
    </recommendedName>
</protein>
<evidence type="ECO:0000313" key="6">
    <source>
        <dbReference type="EMBL" id="EGU83824.1"/>
    </source>
</evidence>
<dbReference type="InterPro" id="IPR006913">
    <property type="entry name" value="CENP-V/GFA"/>
</dbReference>
<evidence type="ECO:0000256" key="2">
    <source>
        <dbReference type="ARBA" id="ARBA00022723"/>
    </source>
</evidence>
<evidence type="ECO:0000256" key="1">
    <source>
        <dbReference type="ARBA" id="ARBA00005495"/>
    </source>
</evidence>
<reference evidence="6" key="1">
    <citation type="journal article" date="2012" name="Mol. Plant Microbe Interact.">
        <title>A highly conserved effector in Fusarium oxysporum is required for full virulence on Arabidopsis.</title>
        <authorList>
            <person name="Thatcher L.F."/>
            <person name="Gardiner D.M."/>
            <person name="Kazan K."/>
            <person name="Manners J."/>
        </authorList>
    </citation>
    <scope>NUCLEOTIDE SEQUENCE [LARGE SCALE GENOMIC DNA]</scope>
    <source>
        <strain evidence="6">Fo5176</strain>
    </source>
</reference>
<proteinExistence type="inferred from homology"/>
<feature type="domain" description="CENP-V/GFA" evidence="5">
    <location>
        <begin position="21"/>
        <end position="117"/>
    </location>
</feature>
<comment type="similarity">
    <text evidence="1">Belongs to the Gfa family.</text>
</comment>
<evidence type="ECO:0000259" key="5">
    <source>
        <dbReference type="Pfam" id="PF04828"/>
    </source>
</evidence>
<accession>F9FGY1</accession>
<keyword evidence="3" id="KW-0862">Zinc</keyword>
<dbReference type="PANTHER" id="PTHR33337">
    <property type="entry name" value="GFA DOMAIN-CONTAINING PROTEIN"/>
    <property type="match status" value="1"/>
</dbReference>
<dbReference type="EMBL" id="AFQF01001793">
    <property type="protein sequence ID" value="EGU83824.1"/>
    <property type="molecule type" value="Genomic_DNA"/>
</dbReference>
<dbReference type="PANTHER" id="PTHR33337:SF30">
    <property type="entry name" value="DUF636 DOMAIN PROTEIN (AFU_ORTHOLOGUE AFUA_1G03180)"/>
    <property type="match status" value="1"/>
</dbReference>
<dbReference type="AlphaFoldDB" id="F9FGY1"/>
<keyword evidence="4" id="KW-0456">Lyase</keyword>
<keyword evidence="2" id="KW-0479">Metal-binding</keyword>
<name>F9FGY1_FUSOF</name>
<dbReference type="Pfam" id="PF04828">
    <property type="entry name" value="GFA"/>
    <property type="match status" value="1"/>
</dbReference>
<dbReference type="InterPro" id="IPR011057">
    <property type="entry name" value="Mss4-like_sf"/>
</dbReference>
<evidence type="ECO:0000256" key="3">
    <source>
        <dbReference type="ARBA" id="ARBA00022833"/>
    </source>
</evidence>
<sequence>MTFYRAQALFKFDFLLIWPFKKTSTCHCRPCRKITGATTSLNLPVQASAFKLQKGKLKNTTNTHVDEGFQFTVAFCRDCGSPIYAEAFIGPNAAAESNTLIFQAGTLDDAGPLEAPPAEELNIKYRLTWVNQIAWKDNALVLFLSTVFTGDETTERWRKRPSTKTPTARSIQRFFGSEPVKLISIPTIAPSYNDEMNHIDRGDQIRSYLGYDHPMRRGAWQATWPAGLEPLHEPEEGEGMPLQRGLQSLPLGQPIKEAFSGRGRFYACYTA</sequence>
<evidence type="ECO:0000256" key="4">
    <source>
        <dbReference type="ARBA" id="ARBA00023239"/>
    </source>
</evidence>
<dbReference type="GO" id="GO:0016846">
    <property type="term" value="F:carbon-sulfur lyase activity"/>
    <property type="evidence" value="ECO:0007669"/>
    <property type="project" value="InterPro"/>
</dbReference>
<dbReference type="SUPFAM" id="SSF51316">
    <property type="entry name" value="Mss4-like"/>
    <property type="match status" value="1"/>
</dbReference>
<dbReference type="Gene3D" id="3.90.1590.10">
    <property type="entry name" value="glutathione-dependent formaldehyde- activating enzyme (gfa)"/>
    <property type="match status" value="1"/>
</dbReference>